<dbReference type="EMBL" id="JABMIG020000258">
    <property type="protein sequence ID" value="KAL3783528.1"/>
    <property type="molecule type" value="Genomic_DNA"/>
</dbReference>
<organism evidence="2 3">
    <name type="scientific">Cyclotella cryptica</name>
    <dbReference type="NCBI Taxonomy" id="29204"/>
    <lineage>
        <taxon>Eukaryota</taxon>
        <taxon>Sar</taxon>
        <taxon>Stramenopiles</taxon>
        <taxon>Ochrophyta</taxon>
        <taxon>Bacillariophyta</taxon>
        <taxon>Coscinodiscophyceae</taxon>
        <taxon>Thalassiosirophycidae</taxon>
        <taxon>Stephanodiscales</taxon>
        <taxon>Stephanodiscaceae</taxon>
        <taxon>Cyclotella</taxon>
    </lineage>
</organism>
<evidence type="ECO:0000313" key="2">
    <source>
        <dbReference type="EMBL" id="KAL3783528.1"/>
    </source>
</evidence>
<comment type="caution">
    <text evidence="2">The sequence shown here is derived from an EMBL/GenBank/DDBJ whole genome shotgun (WGS) entry which is preliminary data.</text>
</comment>
<dbReference type="AlphaFoldDB" id="A0ABD3P7V1"/>
<accession>A0ABD3P7V1</accession>
<reference evidence="2 3" key="1">
    <citation type="journal article" date="2020" name="G3 (Bethesda)">
        <title>Improved Reference Genome for Cyclotella cryptica CCMP332, a Model for Cell Wall Morphogenesis, Salinity Adaptation, and Lipid Production in Diatoms (Bacillariophyta).</title>
        <authorList>
            <person name="Roberts W.R."/>
            <person name="Downey K.M."/>
            <person name="Ruck E.C."/>
            <person name="Traller J.C."/>
            <person name="Alverson A.J."/>
        </authorList>
    </citation>
    <scope>NUCLEOTIDE SEQUENCE [LARGE SCALE GENOMIC DNA]</scope>
    <source>
        <strain evidence="2 3">CCMP332</strain>
    </source>
</reference>
<feature type="domain" description="Nucleotide-diphospho-sugar transferase" evidence="1">
    <location>
        <begin position="137"/>
        <end position="223"/>
    </location>
</feature>
<evidence type="ECO:0000313" key="3">
    <source>
        <dbReference type="Proteomes" id="UP001516023"/>
    </source>
</evidence>
<proteinExistence type="predicted"/>
<dbReference type="Pfam" id="PF03407">
    <property type="entry name" value="Nucleotid_trans"/>
    <property type="match status" value="1"/>
</dbReference>
<dbReference type="Proteomes" id="UP001516023">
    <property type="component" value="Unassembled WGS sequence"/>
</dbReference>
<protein>
    <recommendedName>
        <fullName evidence="1">Nucleotide-diphospho-sugar transferase domain-containing protein</fullName>
    </recommendedName>
</protein>
<keyword evidence="3" id="KW-1185">Reference proteome</keyword>
<name>A0ABD3P7V1_9STRA</name>
<evidence type="ECO:0000259" key="1">
    <source>
        <dbReference type="Pfam" id="PF03407"/>
    </source>
</evidence>
<sequence length="417" mass="47308">MNKSSRLRRCAILASILASIVYYLYSTVVVISVQSNLLLASWRLVDDAPLPQVAHRSKATPFRKPTKIAAVTDIHYAPIALDWHRRLISLGYSPHQTAIVAADDATLSYFNNRTNGNSAAVLVEPMLHPRSAGWPVADHTLTQQKKRRRIFSSRWIYVLHQLRNGYSVLLTDADNIFVRYLDMALLEDSHYDVIHAYCHNFPIRFLAMGFVACGGMMWLRGNDIQGVDGPAVRYVASILDQCKWSFTPNQTIQDSSSSSPQNSNNSDKFIYNHDIHPTPIVANAASCDDQQVINSKFFSNTLNYTWDTRPNNGFWKREASGKAFLTGHAFKFWDVHTVYRGPVDGYREDANNTAALNDTGLGEMRQCPDVGLSWVAMPHNTIHEFKNLDVTHERILRVKQWYEYCRNETDAFFVGDG</sequence>
<gene>
    <name evidence="2" type="ORF">HJC23_009493</name>
</gene>
<dbReference type="InterPro" id="IPR005069">
    <property type="entry name" value="Nucl-diP-sugar_transferase"/>
</dbReference>